<dbReference type="GO" id="GO:0005576">
    <property type="term" value="C:extracellular region"/>
    <property type="evidence" value="ECO:0007669"/>
    <property type="project" value="UniProtKB-SubCell"/>
</dbReference>
<evidence type="ECO:0000256" key="4">
    <source>
        <dbReference type="SAM" id="SignalP"/>
    </source>
</evidence>
<dbReference type="SUPFAM" id="SSF101898">
    <property type="entry name" value="NHL repeat"/>
    <property type="match status" value="1"/>
</dbReference>
<proteinExistence type="inferred from homology"/>
<evidence type="ECO:0000256" key="3">
    <source>
        <dbReference type="ARBA" id="ARBA00022525"/>
    </source>
</evidence>
<keyword evidence="3" id="KW-0964">Secreted</keyword>
<dbReference type="OrthoDB" id="9977471at2759"/>
<feature type="chain" id="PRO_5035928698" description="Bee-milk protein" evidence="4">
    <location>
        <begin position="21"/>
        <end position="229"/>
    </location>
</feature>
<organism evidence="5 6">
    <name type="scientific">Cloeon dipterum</name>
    <dbReference type="NCBI Taxonomy" id="197152"/>
    <lineage>
        <taxon>Eukaryota</taxon>
        <taxon>Metazoa</taxon>
        <taxon>Ecdysozoa</taxon>
        <taxon>Arthropoda</taxon>
        <taxon>Hexapoda</taxon>
        <taxon>Insecta</taxon>
        <taxon>Pterygota</taxon>
        <taxon>Palaeoptera</taxon>
        <taxon>Ephemeroptera</taxon>
        <taxon>Pisciforma</taxon>
        <taxon>Baetidae</taxon>
        <taxon>Cloeon</taxon>
    </lineage>
</organism>
<name>A0A8S1DTP1_9INSE</name>
<evidence type="ECO:0008006" key="7">
    <source>
        <dbReference type="Google" id="ProtNLM"/>
    </source>
</evidence>
<feature type="signal peptide" evidence="4">
    <location>
        <begin position="1"/>
        <end position="20"/>
    </location>
</feature>
<dbReference type="Gene3D" id="2.120.10.30">
    <property type="entry name" value="TolB, C-terminal domain"/>
    <property type="match status" value="1"/>
</dbReference>
<sequence length="229" mass="26215">MRQIFGFIMLLGASVSVASATDGFTTVYEWNKMDFNWPSEERMVEAVKNGFVPEEILPRFMAVFGERLFLSLVPFKDASLSSLVWLPTNATSTSPKLNPFPSWEMHGTACDKMQEVRGLKVDSDGRLWALDDGRRDDCLPKLWIFDLTNNSVSLVHQFSEDAVSHSYESRWLHDLELDQWNGDWLAYILDIRAEALVVFNLDENKSWRVETQEQGKPLYTIALSPKGNE</sequence>
<dbReference type="InterPro" id="IPR011042">
    <property type="entry name" value="6-blade_b-propeller_TolB-like"/>
</dbReference>
<dbReference type="EMBL" id="CADEPI010000318">
    <property type="protein sequence ID" value="CAB3383678.1"/>
    <property type="molecule type" value="Genomic_DNA"/>
</dbReference>
<evidence type="ECO:0000256" key="2">
    <source>
        <dbReference type="ARBA" id="ARBA00009127"/>
    </source>
</evidence>
<dbReference type="Pfam" id="PF03022">
    <property type="entry name" value="MRJP"/>
    <property type="match status" value="1"/>
</dbReference>
<dbReference type="AlphaFoldDB" id="A0A8S1DTP1"/>
<dbReference type="Proteomes" id="UP000494165">
    <property type="component" value="Unassembled WGS sequence"/>
</dbReference>
<keyword evidence="6" id="KW-1185">Reference proteome</keyword>
<evidence type="ECO:0000313" key="6">
    <source>
        <dbReference type="Proteomes" id="UP000494165"/>
    </source>
</evidence>
<gene>
    <name evidence="5" type="ORF">CLODIP_2_CD13930</name>
</gene>
<dbReference type="PANTHER" id="PTHR10009">
    <property type="entry name" value="PROTEIN YELLOW-RELATED"/>
    <property type="match status" value="1"/>
</dbReference>
<comment type="subcellular location">
    <subcellularLocation>
        <location evidence="1">Secreted</location>
    </subcellularLocation>
</comment>
<reference evidence="5 6" key="1">
    <citation type="submission" date="2020-04" db="EMBL/GenBank/DDBJ databases">
        <authorList>
            <person name="Alioto T."/>
            <person name="Alioto T."/>
            <person name="Gomez Garrido J."/>
        </authorList>
    </citation>
    <scope>NUCLEOTIDE SEQUENCE [LARGE SCALE GENOMIC DNA]</scope>
</reference>
<evidence type="ECO:0000256" key="1">
    <source>
        <dbReference type="ARBA" id="ARBA00004613"/>
    </source>
</evidence>
<comment type="similarity">
    <text evidence="2">Belongs to the major royal jelly protein family.</text>
</comment>
<dbReference type="InterPro" id="IPR017996">
    <property type="entry name" value="MRJP/yellow-related"/>
</dbReference>
<evidence type="ECO:0000313" key="5">
    <source>
        <dbReference type="EMBL" id="CAB3383678.1"/>
    </source>
</evidence>
<keyword evidence="4" id="KW-0732">Signal</keyword>
<accession>A0A8S1DTP1</accession>
<dbReference type="PANTHER" id="PTHR10009:SF18">
    <property type="entry name" value="PROTEIN YELLOW-LIKE PROTEIN"/>
    <property type="match status" value="1"/>
</dbReference>
<comment type="caution">
    <text evidence="5">The sequence shown here is derived from an EMBL/GenBank/DDBJ whole genome shotgun (WGS) entry which is preliminary data.</text>
</comment>
<protein>
    <recommendedName>
        <fullName evidence="7">Bee-milk protein</fullName>
    </recommendedName>
</protein>